<gene>
    <name evidence="2" type="ORF">Q664_24450</name>
</gene>
<evidence type="ECO:0000259" key="1">
    <source>
        <dbReference type="Pfam" id="PF07791"/>
    </source>
</evidence>
<organism evidence="2 3">
    <name type="scientific">Archangium violaceum Cb vi76</name>
    <dbReference type="NCBI Taxonomy" id="1406225"/>
    <lineage>
        <taxon>Bacteria</taxon>
        <taxon>Pseudomonadati</taxon>
        <taxon>Myxococcota</taxon>
        <taxon>Myxococcia</taxon>
        <taxon>Myxococcales</taxon>
        <taxon>Cystobacterineae</taxon>
        <taxon>Archangiaceae</taxon>
        <taxon>Archangium</taxon>
    </lineage>
</organism>
<dbReference type="Proteomes" id="UP000028547">
    <property type="component" value="Unassembled WGS sequence"/>
</dbReference>
<dbReference type="AlphaFoldDB" id="A0A084SRD0"/>
<dbReference type="RefSeq" id="WP_043400043.1">
    <property type="nucleotide sequence ID" value="NZ_JPMI01000165.1"/>
</dbReference>
<dbReference type="InterPro" id="IPR012433">
    <property type="entry name" value="Imm11"/>
</dbReference>
<accession>A0A084SRD0</accession>
<sequence>MSFWILGDRNDGAVLDAYPRNAPDGWRYLESHRLSSEFPTDAVMGFSPSFPDRRKVYDFVTSILDIRIVSERVRRIVLELAPDDVEFLPVTLVNHQREVASREHFIMNVLARREVIDLERSDVRMGAILKREIDRVRKLVLKENLEPGGPKVFRPMHLRVNTMIDDTVHEALAGAGLTGCGFFPANGWNGKGT</sequence>
<evidence type="ECO:0000313" key="3">
    <source>
        <dbReference type="Proteomes" id="UP000028547"/>
    </source>
</evidence>
<name>A0A084SRD0_9BACT</name>
<reference evidence="2 3" key="1">
    <citation type="submission" date="2014-07" db="EMBL/GenBank/DDBJ databases">
        <title>Draft Genome Sequence of Gephyronic Acid Producer, Cystobacter violaceus Strain Cb vi76.</title>
        <authorList>
            <person name="Stevens D.C."/>
            <person name="Young J."/>
            <person name="Carmichael R."/>
            <person name="Tan J."/>
            <person name="Taylor R.E."/>
        </authorList>
    </citation>
    <scope>NUCLEOTIDE SEQUENCE [LARGE SCALE GENOMIC DNA]</scope>
    <source>
        <strain evidence="2 3">Cb vi76</strain>
    </source>
</reference>
<feature type="domain" description="Immunity MXAN-0049 protein" evidence="1">
    <location>
        <begin position="37"/>
        <end position="183"/>
    </location>
</feature>
<comment type="caution">
    <text evidence="2">The sequence shown here is derived from an EMBL/GenBank/DDBJ whole genome shotgun (WGS) entry which is preliminary data.</text>
</comment>
<dbReference type="EMBL" id="JPMI01000165">
    <property type="protein sequence ID" value="KFA91015.1"/>
    <property type="molecule type" value="Genomic_DNA"/>
</dbReference>
<proteinExistence type="predicted"/>
<dbReference type="Pfam" id="PF07791">
    <property type="entry name" value="Imm11"/>
    <property type="match status" value="1"/>
</dbReference>
<evidence type="ECO:0000313" key="2">
    <source>
        <dbReference type="EMBL" id="KFA91015.1"/>
    </source>
</evidence>
<protein>
    <recommendedName>
        <fullName evidence="1">Immunity MXAN-0049 protein domain-containing protein</fullName>
    </recommendedName>
</protein>